<name>C9R7L0_AMMDK</name>
<evidence type="ECO:0000313" key="1">
    <source>
        <dbReference type="EMBL" id="ACX52289.1"/>
    </source>
</evidence>
<dbReference type="HOGENOM" id="CLU_899062_0_0_9"/>
<dbReference type="Proteomes" id="UP000002620">
    <property type="component" value="Chromosome"/>
</dbReference>
<dbReference type="AlphaFoldDB" id="C9R7L0"/>
<keyword evidence="2" id="KW-1185">Reference proteome</keyword>
<evidence type="ECO:0000313" key="2">
    <source>
        <dbReference type="Proteomes" id="UP000002620"/>
    </source>
</evidence>
<dbReference type="STRING" id="429009.Adeg_1175"/>
<gene>
    <name evidence="1" type="ordered locus">Adeg_1175</name>
</gene>
<reference evidence="1 2" key="1">
    <citation type="submission" date="2009-10" db="EMBL/GenBank/DDBJ databases">
        <title>Complete sequence of chromosome of Ammonifex degensii KC4.</title>
        <authorList>
            <consortium name="US DOE Joint Genome Institute"/>
            <person name="Kerfeld C."/>
            <person name="Goodner B."/>
            <person name="Huber H."/>
            <person name="Stetter K."/>
            <person name="Lucas S."/>
            <person name="Copeland A."/>
            <person name="Lapidus A."/>
            <person name="Glavina del Rio T."/>
            <person name="Dalin E."/>
            <person name="Tice H."/>
            <person name="Bruce D."/>
            <person name="Goodwin L."/>
            <person name="Pitluck S."/>
            <person name="Saunders E."/>
            <person name="Brettin T."/>
            <person name="Detter J.C."/>
            <person name="Han C."/>
            <person name="Larimer F."/>
            <person name="Land M."/>
            <person name="Hauser L."/>
            <person name="Kyrpides N."/>
            <person name="Ovchinnikova G."/>
            <person name="Richardson P."/>
        </authorList>
    </citation>
    <scope>NUCLEOTIDE SEQUENCE [LARGE SCALE GENOMIC DNA]</scope>
    <source>
        <strain evidence="2">DSM 10501 / KC4</strain>
    </source>
</reference>
<dbReference type="RefSeq" id="WP_015739166.1">
    <property type="nucleotide sequence ID" value="NC_013385.1"/>
</dbReference>
<organism evidence="1 2">
    <name type="scientific">Ammonifex degensii (strain DSM 10501 / KC4)</name>
    <dbReference type="NCBI Taxonomy" id="429009"/>
    <lineage>
        <taxon>Bacteria</taxon>
        <taxon>Bacillati</taxon>
        <taxon>Bacillota</taxon>
        <taxon>Clostridia</taxon>
        <taxon>Thermoanaerobacterales</taxon>
        <taxon>Thermoanaerobacteraceae</taxon>
        <taxon>Ammonifex</taxon>
    </lineage>
</organism>
<dbReference type="KEGG" id="adg:Adeg_1175"/>
<protein>
    <submittedName>
        <fullName evidence="1">Uncharacterized protein</fullName>
    </submittedName>
</protein>
<proteinExistence type="predicted"/>
<accession>C9R7L0</accession>
<sequence>MLGTRLYTYPARVVVREEPLRDPLREAIARRLGLPPVERVLVPVRCGRVRRVVLEELAQAVLDVVEGQLTVEGLLARYGNFFGGPVAEREAARRLLGLFFLLATRLLLERRPPAVFWIERWVLGPFKRYAEGVPEEERLAVAVREGEGVVLGGPGERAFTVVDMVNFLPVWVPAGEGDWPVFHLPQEWPTTREEITRYAQAQLQAHAPFVSFRAEWRDGVLEVRPSSLVDGLLLYLCAKEVRVEVGKKRLSTYDRRIVESCFHVYRRRGKITEEEYRKAIAAVKRAWQRGERDKTTLREIGWRAIREDF</sequence>
<dbReference type="EMBL" id="CP001785">
    <property type="protein sequence ID" value="ACX52289.1"/>
    <property type="molecule type" value="Genomic_DNA"/>
</dbReference>